<feature type="domain" description="Glucosamine/galactosamine-6-phosphate isomerase" evidence="8">
    <location>
        <begin position="8"/>
        <end position="221"/>
    </location>
</feature>
<evidence type="ECO:0000256" key="3">
    <source>
        <dbReference type="ARBA" id="ARBA00004961"/>
    </source>
</evidence>
<evidence type="ECO:0000256" key="7">
    <source>
        <dbReference type="RuleBase" id="RU365095"/>
    </source>
</evidence>
<gene>
    <name evidence="7 9" type="primary">pgl</name>
    <name evidence="9" type="ORF">G3256_08975</name>
</gene>
<dbReference type="PANTHER" id="PTHR11054">
    <property type="entry name" value="6-PHOSPHOGLUCONOLACTONASE"/>
    <property type="match status" value="1"/>
</dbReference>
<evidence type="ECO:0000256" key="6">
    <source>
        <dbReference type="ARBA" id="ARBA00020337"/>
    </source>
</evidence>
<comment type="function">
    <text evidence="2 7">Hydrolysis of 6-phosphogluconolactone to 6-phosphogluconate.</text>
</comment>
<dbReference type="InterPro" id="IPR005900">
    <property type="entry name" value="6-phosphogluconolactonase_DevB"/>
</dbReference>
<dbReference type="NCBIfam" id="TIGR01198">
    <property type="entry name" value="pgl"/>
    <property type="match status" value="1"/>
</dbReference>
<dbReference type="Gene3D" id="3.40.50.1360">
    <property type="match status" value="1"/>
</dbReference>
<evidence type="ECO:0000259" key="8">
    <source>
        <dbReference type="Pfam" id="PF01182"/>
    </source>
</evidence>
<evidence type="ECO:0000313" key="9">
    <source>
        <dbReference type="EMBL" id="QJF51283.1"/>
    </source>
</evidence>
<protein>
    <recommendedName>
        <fullName evidence="6 7">6-phosphogluconolactonase</fullName>
        <shortName evidence="7">6PGL</shortName>
        <ecNumber evidence="5 7">3.1.1.31</ecNumber>
    </recommendedName>
</protein>
<dbReference type="Pfam" id="PF01182">
    <property type="entry name" value="Glucosamine_iso"/>
    <property type="match status" value="1"/>
</dbReference>
<comment type="catalytic activity">
    <reaction evidence="1 7">
        <text>6-phospho-D-glucono-1,5-lactone + H2O = 6-phospho-D-gluconate + H(+)</text>
        <dbReference type="Rhea" id="RHEA:12556"/>
        <dbReference type="ChEBI" id="CHEBI:15377"/>
        <dbReference type="ChEBI" id="CHEBI:15378"/>
        <dbReference type="ChEBI" id="CHEBI:57955"/>
        <dbReference type="ChEBI" id="CHEBI:58759"/>
        <dbReference type="EC" id="3.1.1.31"/>
    </reaction>
</comment>
<name>A0A858SUB4_9RHOB</name>
<accession>A0A858SUB4</accession>
<sequence length="223" mass="23837">MTFHEYPDRDMAVMQIAQMLAGSLRKCLAQHDLASLAVPGGSTPGPVFDAMSSVELDWSRVHVMLTDERWVPEDHERSNAGLVKRRLLTGPAAKAEFVPFYRAGMTADEAAPVLSQELGHLLPVSVLLLGMGADMHTASLFPGADTLSAALDKNAPMLCAVHPEDQPEARISLSAPVLDGAMEKHLVIFGDDKRTALEKAMTLPPEEAPVGAVIAGGDVHWAA</sequence>
<dbReference type="AlphaFoldDB" id="A0A858SUB4"/>
<dbReference type="InterPro" id="IPR006148">
    <property type="entry name" value="Glc/Gal-6P_isomerase"/>
</dbReference>
<dbReference type="SUPFAM" id="SSF100950">
    <property type="entry name" value="NagB/RpiA/CoA transferase-like"/>
    <property type="match status" value="1"/>
</dbReference>
<dbReference type="RefSeq" id="WP_169640498.1">
    <property type="nucleotide sequence ID" value="NZ_CP048788.1"/>
</dbReference>
<dbReference type="UniPathway" id="UPA00115">
    <property type="reaction ID" value="UER00409"/>
</dbReference>
<evidence type="ECO:0000313" key="10">
    <source>
        <dbReference type="Proteomes" id="UP000503308"/>
    </source>
</evidence>
<dbReference type="InterPro" id="IPR039104">
    <property type="entry name" value="6PGL"/>
</dbReference>
<dbReference type="PANTHER" id="PTHR11054:SF0">
    <property type="entry name" value="6-PHOSPHOGLUCONOLACTONASE"/>
    <property type="match status" value="1"/>
</dbReference>
<evidence type="ECO:0000256" key="1">
    <source>
        <dbReference type="ARBA" id="ARBA00000832"/>
    </source>
</evidence>
<dbReference type="EC" id="3.1.1.31" evidence="5 7"/>
<evidence type="ECO:0000256" key="5">
    <source>
        <dbReference type="ARBA" id="ARBA00013198"/>
    </source>
</evidence>
<dbReference type="GO" id="GO:0006098">
    <property type="term" value="P:pentose-phosphate shunt"/>
    <property type="evidence" value="ECO:0007669"/>
    <property type="project" value="UniProtKB-UniPathway"/>
</dbReference>
<comment type="similarity">
    <text evidence="4 7">Belongs to the glucosamine/galactosamine-6-phosphate isomerase family. 6-phosphogluconolactonase subfamily.</text>
</comment>
<proteinExistence type="inferred from homology"/>
<evidence type="ECO:0000256" key="4">
    <source>
        <dbReference type="ARBA" id="ARBA00010662"/>
    </source>
</evidence>
<comment type="pathway">
    <text evidence="3 7">Carbohydrate degradation; pentose phosphate pathway; D-ribulose 5-phosphate from D-glucose 6-phosphate (oxidative stage): step 2/3.</text>
</comment>
<dbReference type="CDD" id="cd01400">
    <property type="entry name" value="6PGL"/>
    <property type="match status" value="1"/>
</dbReference>
<organism evidence="9 10">
    <name type="scientific">Roseobacter ponti</name>
    <dbReference type="NCBI Taxonomy" id="1891787"/>
    <lineage>
        <taxon>Bacteria</taxon>
        <taxon>Pseudomonadati</taxon>
        <taxon>Pseudomonadota</taxon>
        <taxon>Alphaproteobacteria</taxon>
        <taxon>Rhodobacterales</taxon>
        <taxon>Roseobacteraceae</taxon>
        <taxon>Roseobacter</taxon>
    </lineage>
</organism>
<dbReference type="EMBL" id="CP048788">
    <property type="protein sequence ID" value="QJF51283.1"/>
    <property type="molecule type" value="Genomic_DNA"/>
</dbReference>
<dbReference type="GO" id="GO:0005975">
    <property type="term" value="P:carbohydrate metabolic process"/>
    <property type="evidence" value="ECO:0007669"/>
    <property type="project" value="UniProtKB-UniRule"/>
</dbReference>
<dbReference type="KEGG" id="rpon:G3256_08975"/>
<dbReference type="GO" id="GO:0017057">
    <property type="term" value="F:6-phosphogluconolactonase activity"/>
    <property type="evidence" value="ECO:0007669"/>
    <property type="project" value="UniProtKB-UniRule"/>
</dbReference>
<reference evidence="9 10" key="1">
    <citation type="submission" date="2020-02" db="EMBL/GenBank/DDBJ databases">
        <title>Genome sequence of Roseobacter ponti.</title>
        <authorList>
            <person name="Hollensteiner J."/>
            <person name="Schneider D."/>
            <person name="Poehlein A."/>
            <person name="Daniel R."/>
        </authorList>
    </citation>
    <scope>NUCLEOTIDE SEQUENCE [LARGE SCALE GENOMIC DNA]</scope>
    <source>
        <strain evidence="9 10">DSM 106830</strain>
    </source>
</reference>
<dbReference type="Proteomes" id="UP000503308">
    <property type="component" value="Chromosome"/>
</dbReference>
<keyword evidence="7 9" id="KW-0378">Hydrolase</keyword>
<dbReference type="InterPro" id="IPR037171">
    <property type="entry name" value="NagB/RpiA_transferase-like"/>
</dbReference>
<keyword evidence="10" id="KW-1185">Reference proteome</keyword>
<evidence type="ECO:0000256" key="2">
    <source>
        <dbReference type="ARBA" id="ARBA00002681"/>
    </source>
</evidence>